<organism evidence="1">
    <name type="scientific">marine metagenome</name>
    <dbReference type="NCBI Taxonomy" id="408172"/>
    <lineage>
        <taxon>unclassified sequences</taxon>
        <taxon>metagenomes</taxon>
        <taxon>ecological metagenomes</taxon>
    </lineage>
</organism>
<protein>
    <submittedName>
        <fullName evidence="1">Uncharacterized protein</fullName>
    </submittedName>
</protein>
<reference evidence="1" key="1">
    <citation type="submission" date="2018-05" db="EMBL/GenBank/DDBJ databases">
        <authorList>
            <person name="Lanie J.A."/>
            <person name="Ng W.-L."/>
            <person name="Kazmierczak K.M."/>
            <person name="Andrzejewski T.M."/>
            <person name="Davidsen T.M."/>
            <person name="Wayne K.J."/>
            <person name="Tettelin H."/>
            <person name="Glass J.I."/>
            <person name="Rusch D."/>
            <person name="Podicherti R."/>
            <person name="Tsui H.-C.T."/>
            <person name="Winkler M.E."/>
        </authorList>
    </citation>
    <scope>NUCLEOTIDE SEQUENCE</scope>
</reference>
<gene>
    <name evidence="1" type="ORF">METZ01_LOCUS464757</name>
</gene>
<dbReference type="AlphaFoldDB" id="A0A383AWE9"/>
<feature type="non-terminal residue" evidence="1">
    <location>
        <position position="1"/>
    </location>
</feature>
<evidence type="ECO:0000313" key="1">
    <source>
        <dbReference type="EMBL" id="SVE11903.1"/>
    </source>
</evidence>
<accession>A0A383AWE9</accession>
<proteinExistence type="predicted"/>
<feature type="non-terminal residue" evidence="1">
    <location>
        <position position="249"/>
    </location>
</feature>
<sequence length="249" mass="28682">DKFDYIALVNLTGKAPNALLNLEGNVVFENDRALSCFYQSKNTIKNDLKYYLYDKFSNNEFLVQDKGFECNQNNLFSYDLVFFEKDTLLRESKSYVSSLAAAIANNHLKLFDTVTKEEQNKDFADRKNKVRNITEGLEDEMILGFGSLIIDNDNTTLCTDVENTEGQTSIMKLRLPYKFTRMGYGKSVDNISFNNVEDTFTNVQRGLCGFIYAGEESLANLLNAFEKSRTKYNLLPIWYSNKQIKHEQQ</sequence>
<name>A0A383AWE9_9ZZZZ</name>
<dbReference type="EMBL" id="UINC01195368">
    <property type="protein sequence ID" value="SVE11903.1"/>
    <property type="molecule type" value="Genomic_DNA"/>
</dbReference>